<proteinExistence type="predicted"/>
<keyword evidence="2" id="KW-1185">Reference proteome</keyword>
<evidence type="ECO:0000313" key="2">
    <source>
        <dbReference type="Proteomes" id="UP000216101"/>
    </source>
</evidence>
<comment type="caution">
    <text evidence="1">The sequence shown here is derived from an EMBL/GenBank/DDBJ whole genome shotgun (WGS) entry which is preliminary data.</text>
</comment>
<dbReference type="EMBL" id="NHNI01000001">
    <property type="protein sequence ID" value="OZY86410.1"/>
    <property type="molecule type" value="Genomic_DNA"/>
</dbReference>
<accession>A0A266Q9A4</accession>
<sequence length="150" mass="17203">MNHKTMAHMASVYERRRQRTVSLVSASIAVLEAKPAAVTINSIREVSRSLDPTGRGLSHTAILRNAEAYNLYRTHASHEPRRARTAPYKMHWSRELKKMKSVKDVSAKRKRSQKSYRKNELIELVIALLDVNSSLESKIFDYFGELYDGL</sequence>
<dbReference type="AlphaFoldDB" id="A0A266Q9A4"/>
<gene>
    <name evidence="1" type="ORF">CBP51_05115</name>
</gene>
<reference evidence="2" key="1">
    <citation type="submission" date="2017-05" db="EMBL/GenBank/DDBJ databases">
        <authorList>
            <person name="Barney B.M."/>
        </authorList>
    </citation>
    <scope>NUCLEOTIDE SEQUENCE [LARGE SCALE GENOMIC DNA]</scope>
    <source>
        <strain evidence="2">PSBB022</strain>
    </source>
</reference>
<organism evidence="1 2">
    <name type="scientific">Cellvibrio mixtus</name>
    <dbReference type="NCBI Taxonomy" id="39650"/>
    <lineage>
        <taxon>Bacteria</taxon>
        <taxon>Pseudomonadati</taxon>
        <taxon>Pseudomonadota</taxon>
        <taxon>Gammaproteobacteria</taxon>
        <taxon>Cellvibrionales</taxon>
        <taxon>Cellvibrionaceae</taxon>
        <taxon>Cellvibrio</taxon>
    </lineage>
</organism>
<evidence type="ECO:0000313" key="1">
    <source>
        <dbReference type="EMBL" id="OZY86410.1"/>
    </source>
</evidence>
<protein>
    <submittedName>
        <fullName evidence="1">Uncharacterized protein</fullName>
    </submittedName>
</protein>
<dbReference type="Proteomes" id="UP000216101">
    <property type="component" value="Unassembled WGS sequence"/>
</dbReference>
<name>A0A266Q9A4_9GAMM</name>